<keyword evidence="3" id="KW-1185">Reference proteome</keyword>
<evidence type="ECO:0000256" key="1">
    <source>
        <dbReference type="SAM" id="MobiDB-lite"/>
    </source>
</evidence>
<feature type="region of interest" description="Disordered" evidence="1">
    <location>
        <begin position="228"/>
        <end position="254"/>
    </location>
</feature>
<dbReference type="Proteomes" id="UP000243797">
    <property type="component" value="Unassembled WGS sequence"/>
</dbReference>
<protein>
    <submittedName>
        <fullName evidence="2">Uncharacterized protein</fullName>
    </submittedName>
</protein>
<proteinExistence type="predicted"/>
<comment type="caution">
    <text evidence="2">The sequence shown here is derived from an EMBL/GenBank/DDBJ whole genome shotgun (WGS) entry which is preliminary data.</text>
</comment>
<name>A0A2K1QUJ2_9PEZI</name>
<evidence type="ECO:0000313" key="3">
    <source>
        <dbReference type="Proteomes" id="UP000243797"/>
    </source>
</evidence>
<gene>
    <name evidence="2" type="ORF">CAC42_5277</name>
</gene>
<organism evidence="2 3">
    <name type="scientific">Sphaceloma murrayae</name>
    <dbReference type="NCBI Taxonomy" id="2082308"/>
    <lineage>
        <taxon>Eukaryota</taxon>
        <taxon>Fungi</taxon>
        <taxon>Dikarya</taxon>
        <taxon>Ascomycota</taxon>
        <taxon>Pezizomycotina</taxon>
        <taxon>Dothideomycetes</taxon>
        <taxon>Dothideomycetidae</taxon>
        <taxon>Myriangiales</taxon>
        <taxon>Elsinoaceae</taxon>
        <taxon>Sphaceloma</taxon>
    </lineage>
</organism>
<feature type="compositionally biased region" description="Polar residues" evidence="1">
    <location>
        <begin position="31"/>
        <end position="55"/>
    </location>
</feature>
<sequence length="254" mass="28285">MSSYISDPIRQMGDRITARLDELENCLGGRETNNALQKTSAAESRSSRGSNTYPTSALHRHRRPQGQPAARRQSSATARHRYASSQMMPYQSFGPNPPYPGPMDALGFEMYPDLPQVTHIELTINLPFNMPPRLRVVHTAHHYFHNQAGFPVPQDSMMGFTNSYEQTMHPAGPLAGPIGMQDAHQAYETSAMCLQYNPSVRAARIEAKRAGRRTKRQGFKARLNMLRAAAARDAQTGQSTAPHASKYAPDHARR</sequence>
<evidence type="ECO:0000313" key="2">
    <source>
        <dbReference type="EMBL" id="PNS18738.1"/>
    </source>
</evidence>
<dbReference type="EMBL" id="NKHZ01000039">
    <property type="protein sequence ID" value="PNS18738.1"/>
    <property type="molecule type" value="Genomic_DNA"/>
</dbReference>
<dbReference type="AlphaFoldDB" id="A0A2K1QUJ2"/>
<reference evidence="2 3" key="1">
    <citation type="submission" date="2017-06" db="EMBL/GenBank/DDBJ databases">
        <title>Draft genome sequence of a variant of Elsinoe murrayae.</title>
        <authorList>
            <person name="Cheng Q."/>
        </authorList>
    </citation>
    <scope>NUCLEOTIDE SEQUENCE [LARGE SCALE GENOMIC DNA]</scope>
    <source>
        <strain evidence="2 3">CQ-2017a</strain>
    </source>
</reference>
<feature type="region of interest" description="Disordered" evidence="1">
    <location>
        <begin position="31"/>
        <end position="92"/>
    </location>
</feature>
<dbReference type="InParanoid" id="A0A2K1QUJ2"/>
<accession>A0A2K1QUJ2</accession>